<organism evidence="2 3">
    <name type="scientific">Penicillium malachiteum</name>
    <dbReference type="NCBI Taxonomy" id="1324776"/>
    <lineage>
        <taxon>Eukaryota</taxon>
        <taxon>Fungi</taxon>
        <taxon>Dikarya</taxon>
        <taxon>Ascomycota</taxon>
        <taxon>Pezizomycotina</taxon>
        <taxon>Eurotiomycetes</taxon>
        <taxon>Eurotiomycetidae</taxon>
        <taxon>Eurotiales</taxon>
        <taxon>Aspergillaceae</taxon>
        <taxon>Penicillium</taxon>
    </lineage>
</organism>
<protein>
    <submittedName>
        <fullName evidence="2">Uncharacterized protein</fullName>
    </submittedName>
</protein>
<accession>A0AAD6MXE3</accession>
<gene>
    <name evidence="2" type="ORF">N7493_004818</name>
</gene>
<reference evidence="2" key="2">
    <citation type="submission" date="2023-01" db="EMBL/GenBank/DDBJ databases">
        <authorList>
            <person name="Petersen C."/>
        </authorList>
    </citation>
    <scope>NUCLEOTIDE SEQUENCE</scope>
    <source>
        <strain evidence="2">IBT 17514</strain>
    </source>
</reference>
<comment type="caution">
    <text evidence="2">The sequence shown here is derived from an EMBL/GenBank/DDBJ whole genome shotgun (WGS) entry which is preliminary data.</text>
</comment>
<name>A0AAD6MXE3_9EURO</name>
<evidence type="ECO:0000313" key="2">
    <source>
        <dbReference type="EMBL" id="KAJ5728488.1"/>
    </source>
</evidence>
<sequence>MLCLVDHLVKFPHLKPMITSLVHSLYNGTIKLTSDLINYVPYCAVIDAVGGIATFSNIACNAVDPRVLALQGPNHNHREISQEQEQDPWPYSS</sequence>
<dbReference type="AlphaFoldDB" id="A0AAD6MXE3"/>
<evidence type="ECO:0000256" key="1">
    <source>
        <dbReference type="SAM" id="MobiDB-lite"/>
    </source>
</evidence>
<evidence type="ECO:0000313" key="3">
    <source>
        <dbReference type="Proteomes" id="UP001215712"/>
    </source>
</evidence>
<feature type="region of interest" description="Disordered" evidence="1">
    <location>
        <begin position="74"/>
        <end position="93"/>
    </location>
</feature>
<dbReference type="Proteomes" id="UP001215712">
    <property type="component" value="Unassembled WGS sequence"/>
</dbReference>
<reference evidence="2" key="1">
    <citation type="journal article" date="2023" name="IMA Fungus">
        <title>Comparative genomic study of the Penicillium genus elucidates a diverse pangenome and 15 lateral gene transfer events.</title>
        <authorList>
            <person name="Petersen C."/>
            <person name="Sorensen T."/>
            <person name="Nielsen M.R."/>
            <person name="Sondergaard T.E."/>
            <person name="Sorensen J.L."/>
            <person name="Fitzpatrick D.A."/>
            <person name="Frisvad J.C."/>
            <person name="Nielsen K.L."/>
        </authorList>
    </citation>
    <scope>NUCLEOTIDE SEQUENCE</scope>
    <source>
        <strain evidence="2">IBT 17514</strain>
    </source>
</reference>
<proteinExistence type="predicted"/>
<keyword evidence="3" id="KW-1185">Reference proteome</keyword>
<dbReference type="EMBL" id="JAQJAN010000005">
    <property type="protein sequence ID" value="KAJ5728488.1"/>
    <property type="molecule type" value="Genomic_DNA"/>
</dbReference>